<comment type="similarity">
    <text evidence="3 8">Belongs to the NAD(P)-dependent epimerase/dehydratase family.</text>
</comment>
<name>A0ABU1P2B8_9BACL</name>
<organism evidence="10 11">
    <name type="scientific">Paenibacillus qinlingensis</name>
    <dbReference type="NCBI Taxonomy" id="1837343"/>
    <lineage>
        <taxon>Bacteria</taxon>
        <taxon>Bacillati</taxon>
        <taxon>Bacillota</taxon>
        <taxon>Bacilli</taxon>
        <taxon>Bacillales</taxon>
        <taxon>Paenibacillaceae</taxon>
        <taxon>Paenibacillus</taxon>
    </lineage>
</organism>
<dbReference type="CDD" id="cd05247">
    <property type="entry name" value="UDP_G4E_1_SDR_e"/>
    <property type="match status" value="1"/>
</dbReference>
<dbReference type="NCBIfam" id="TIGR01179">
    <property type="entry name" value="galE"/>
    <property type="match status" value="1"/>
</dbReference>
<comment type="cofactor">
    <cofactor evidence="2 8">
        <name>NAD(+)</name>
        <dbReference type="ChEBI" id="CHEBI:57540"/>
    </cofactor>
</comment>
<dbReference type="InterPro" id="IPR005886">
    <property type="entry name" value="UDP_G4E"/>
</dbReference>
<comment type="catalytic activity">
    <reaction evidence="1 8">
        <text>UDP-alpha-D-glucose = UDP-alpha-D-galactose</text>
        <dbReference type="Rhea" id="RHEA:22168"/>
        <dbReference type="ChEBI" id="CHEBI:58885"/>
        <dbReference type="ChEBI" id="CHEBI:66914"/>
        <dbReference type="EC" id="5.1.3.2"/>
    </reaction>
</comment>
<dbReference type="GO" id="GO:0003978">
    <property type="term" value="F:UDP-glucose 4-epimerase activity"/>
    <property type="evidence" value="ECO:0007669"/>
    <property type="project" value="UniProtKB-EC"/>
</dbReference>
<keyword evidence="11" id="KW-1185">Reference proteome</keyword>
<evidence type="ECO:0000313" key="11">
    <source>
        <dbReference type="Proteomes" id="UP001267290"/>
    </source>
</evidence>
<comment type="caution">
    <text evidence="10">The sequence shown here is derived from an EMBL/GenBank/DDBJ whole genome shotgun (WGS) entry which is preliminary data.</text>
</comment>
<proteinExistence type="inferred from homology"/>
<dbReference type="PANTHER" id="PTHR43725">
    <property type="entry name" value="UDP-GLUCOSE 4-EPIMERASE"/>
    <property type="match status" value="1"/>
</dbReference>
<evidence type="ECO:0000259" key="9">
    <source>
        <dbReference type="Pfam" id="PF16363"/>
    </source>
</evidence>
<dbReference type="NCBIfam" id="NF007956">
    <property type="entry name" value="PRK10675.1"/>
    <property type="match status" value="1"/>
</dbReference>
<evidence type="ECO:0000256" key="5">
    <source>
        <dbReference type="ARBA" id="ARBA00018569"/>
    </source>
</evidence>
<comment type="pathway">
    <text evidence="8">Carbohydrate metabolism; galactose metabolism.</text>
</comment>
<evidence type="ECO:0000256" key="2">
    <source>
        <dbReference type="ARBA" id="ARBA00001911"/>
    </source>
</evidence>
<dbReference type="InterPro" id="IPR036291">
    <property type="entry name" value="NAD(P)-bd_dom_sf"/>
</dbReference>
<evidence type="ECO:0000256" key="3">
    <source>
        <dbReference type="ARBA" id="ARBA00007637"/>
    </source>
</evidence>
<keyword evidence="8" id="KW-0119">Carbohydrate metabolism</keyword>
<dbReference type="SUPFAM" id="SSF51735">
    <property type="entry name" value="NAD(P)-binding Rossmann-fold domains"/>
    <property type="match status" value="1"/>
</dbReference>
<dbReference type="Gene3D" id="3.90.25.10">
    <property type="entry name" value="UDP-galactose 4-epimerase, domain 1"/>
    <property type="match status" value="1"/>
</dbReference>
<dbReference type="EC" id="5.1.3.2" evidence="4 8"/>
<gene>
    <name evidence="10" type="ORF">J2736_005097</name>
</gene>
<dbReference type="InterPro" id="IPR016040">
    <property type="entry name" value="NAD(P)-bd_dom"/>
</dbReference>
<dbReference type="Proteomes" id="UP001267290">
    <property type="component" value="Unassembled WGS sequence"/>
</dbReference>
<evidence type="ECO:0000313" key="10">
    <source>
        <dbReference type="EMBL" id="MDR6553887.1"/>
    </source>
</evidence>
<evidence type="ECO:0000256" key="7">
    <source>
        <dbReference type="ARBA" id="ARBA00023235"/>
    </source>
</evidence>
<sequence>MAILITGGSGFIGAHTSVEMLNAGYDIVLFDNFSNSQPEVLRRIYEVTNKSFRFYELDMRDKQLLEKVFSENSIDAVIHLAGLKAVGESIHLPLKYYDNNINGTVTLIEMMKKYEVKKLVFSSSATVYGLQTQVPISEDNLLEATNPYGRSKLMIEEILRDLYVSDKEWSIIPLRYFNPVGAHQSGRLGEYPNGTPNNLTPFITQVAAGKLREMNIYGNNYPTPDGTGIRDYLHVTDLALGHVKAIEKVMSGATGVNAYNLGTGRGYSVLEMIHTFERITGKIIPYSIVERRPGDVAVCYADPTKAKVELGWEAHKGIEEMCIDAWRWQVNNPNGYESSFELERSWV</sequence>
<evidence type="ECO:0000256" key="8">
    <source>
        <dbReference type="RuleBase" id="RU366046"/>
    </source>
</evidence>
<comment type="subunit">
    <text evidence="8">Homodimer.</text>
</comment>
<dbReference type="EMBL" id="JAVDSB010000012">
    <property type="protein sequence ID" value="MDR6553887.1"/>
    <property type="molecule type" value="Genomic_DNA"/>
</dbReference>
<reference evidence="10 11" key="1">
    <citation type="submission" date="2023-07" db="EMBL/GenBank/DDBJ databases">
        <title>Sorghum-associated microbial communities from plants grown in Nebraska, USA.</title>
        <authorList>
            <person name="Schachtman D."/>
        </authorList>
    </citation>
    <scope>NUCLEOTIDE SEQUENCE [LARGE SCALE GENOMIC DNA]</scope>
    <source>
        <strain evidence="10 11">CC258</strain>
    </source>
</reference>
<feature type="domain" description="NAD(P)-binding" evidence="9">
    <location>
        <begin position="4"/>
        <end position="322"/>
    </location>
</feature>
<keyword evidence="7 8" id="KW-0413">Isomerase</keyword>
<dbReference type="Pfam" id="PF16363">
    <property type="entry name" value="GDP_Man_Dehyd"/>
    <property type="match status" value="1"/>
</dbReference>
<keyword evidence="6 8" id="KW-0520">NAD</keyword>
<dbReference type="Gene3D" id="3.40.50.720">
    <property type="entry name" value="NAD(P)-binding Rossmann-like Domain"/>
    <property type="match status" value="1"/>
</dbReference>
<evidence type="ECO:0000256" key="4">
    <source>
        <dbReference type="ARBA" id="ARBA00013189"/>
    </source>
</evidence>
<protein>
    <recommendedName>
        <fullName evidence="5 8">UDP-glucose 4-epimerase</fullName>
        <ecNumber evidence="4 8">5.1.3.2</ecNumber>
    </recommendedName>
</protein>
<dbReference type="PANTHER" id="PTHR43725:SF47">
    <property type="entry name" value="UDP-GLUCOSE 4-EPIMERASE"/>
    <property type="match status" value="1"/>
</dbReference>
<evidence type="ECO:0000256" key="1">
    <source>
        <dbReference type="ARBA" id="ARBA00000083"/>
    </source>
</evidence>
<accession>A0ABU1P2B8</accession>
<evidence type="ECO:0000256" key="6">
    <source>
        <dbReference type="ARBA" id="ARBA00023027"/>
    </source>
</evidence>
<dbReference type="RefSeq" id="WP_310501325.1">
    <property type="nucleotide sequence ID" value="NZ_JAVDSB010000012.1"/>
</dbReference>